<name>A0A1V5ME17_UNCT6</name>
<dbReference type="PANTHER" id="PTHR30615:SF8">
    <property type="entry name" value="UPF0047 PROTEIN C4A8.02C"/>
    <property type="match status" value="1"/>
</dbReference>
<dbReference type="PIRSF" id="PIRSF004681">
    <property type="entry name" value="UCP004681"/>
    <property type="match status" value="1"/>
</dbReference>
<dbReference type="SUPFAM" id="SSF111038">
    <property type="entry name" value="YjbQ-like"/>
    <property type="match status" value="1"/>
</dbReference>
<dbReference type="AlphaFoldDB" id="A0A1V5ME17"/>
<evidence type="ECO:0000256" key="1">
    <source>
        <dbReference type="ARBA" id="ARBA00005534"/>
    </source>
</evidence>
<dbReference type="Proteomes" id="UP000485484">
    <property type="component" value="Unassembled WGS sequence"/>
</dbReference>
<proteinExistence type="inferred from homology"/>
<dbReference type="PANTHER" id="PTHR30615">
    <property type="entry name" value="UNCHARACTERIZED PROTEIN YJBQ-RELATED"/>
    <property type="match status" value="1"/>
</dbReference>
<comment type="similarity">
    <text evidence="1">Belongs to the UPF0047 family.</text>
</comment>
<protein>
    <recommendedName>
        <fullName evidence="4">YjbQ family protein</fullName>
    </recommendedName>
</protein>
<dbReference type="InterPro" id="IPR035917">
    <property type="entry name" value="YjbQ-like_sf"/>
</dbReference>
<gene>
    <name evidence="2" type="ORF">BWY73_01110</name>
</gene>
<sequence>MDTIEIVTSKPREFLEVTGRITARLAANGWRDGVLHLFVPHTTAGLFVNEHADPDVARDIESLAGELVSDRFPYRHAEGNSPGHVKSVLFGISLALIVEDGRLVLGTWQGVFFAEFDGPRRRKLFLKFMKS</sequence>
<reference evidence="2 3" key="1">
    <citation type="submission" date="2017-02" db="EMBL/GenBank/DDBJ databases">
        <title>Delving into the versatile metabolic prowess of the omnipresent phylum Bacteroidetes.</title>
        <authorList>
            <person name="Nobu M.K."/>
            <person name="Mei R."/>
            <person name="Narihiro T."/>
            <person name="Kuroda K."/>
            <person name="Liu W.-T."/>
        </authorList>
    </citation>
    <scope>NUCLEOTIDE SEQUENCE [LARGE SCALE GENOMIC DNA]</scope>
    <source>
        <strain evidence="2">ADurb.Bin417</strain>
    </source>
</reference>
<comment type="caution">
    <text evidence="2">The sequence shown here is derived from an EMBL/GenBank/DDBJ whole genome shotgun (WGS) entry which is preliminary data.</text>
</comment>
<evidence type="ECO:0008006" key="4">
    <source>
        <dbReference type="Google" id="ProtNLM"/>
    </source>
</evidence>
<accession>A0A1V5ME17</accession>
<evidence type="ECO:0000313" key="3">
    <source>
        <dbReference type="Proteomes" id="UP000485484"/>
    </source>
</evidence>
<dbReference type="PROSITE" id="PS01314">
    <property type="entry name" value="UPF0047"/>
    <property type="match status" value="1"/>
</dbReference>
<dbReference type="InterPro" id="IPR001602">
    <property type="entry name" value="UPF0047_YjbQ-like"/>
</dbReference>
<dbReference type="Pfam" id="PF01894">
    <property type="entry name" value="YjbQ"/>
    <property type="match status" value="1"/>
</dbReference>
<evidence type="ECO:0000313" key="2">
    <source>
        <dbReference type="EMBL" id="OPZ91365.1"/>
    </source>
</evidence>
<organism evidence="2 3">
    <name type="scientific">candidate division TA06 bacterium ADurb.Bin417</name>
    <dbReference type="NCBI Taxonomy" id="1852828"/>
    <lineage>
        <taxon>Bacteria</taxon>
        <taxon>Bacteria division TA06</taxon>
    </lineage>
</organism>
<dbReference type="NCBIfam" id="TIGR00149">
    <property type="entry name" value="TIGR00149_YjbQ"/>
    <property type="match status" value="1"/>
</dbReference>
<dbReference type="EMBL" id="MWAK01000182">
    <property type="protein sequence ID" value="OPZ91365.1"/>
    <property type="molecule type" value="Genomic_DNA"/>
</dbReference>
<dbReference type="Gene3D" id="2.60.120.460">
    <property type="entry name" value="YjbQ-like"/>
    <property type="match status" value="1"/>
</dbReference>